<dbReference type="PANTHER" id="PTHR32182">
    <property type="entry name" value="DNA REPLICATION AND REPAIR PROTEIN RECF"/>
    <property type="match status" value="1"/>
</dbReference>
<comment type="caution">
    <text evidence="2">The sequence shown here is derived from an EMBL/GenBank/DDBJ whole genome shotgun (WGS) entry which is preliminary data.</text>
</comment>
<evidence type="ECO:0000259" key="1">
    <source>
        <dbReference type="SMART" id="SM00382"/>
    </source>
</evidence>
<accession>A0A7W2EPQ3</accession>
<sequence>MRLKSLQLQNFRGYANHEFSLHPQFNLIVGENGAGKTSFLEAASVAIGSWFLGIRGYDSRNIRARDIRIERDFLEQRYRELPQYPVRVGATGTFPIMEAKRNDGTGQVEISAGAKEVSLAWSRSLEGENGRTTQQDARPIKKLAETLASTVYKRQPRILPLIRYFGAGRLWESVRDSEKNRAKHKNLQPQDLADADELDRAFAEHEELKKPFYGYKFSVDKRCSADDIIRWIEYERRNELDDEQASVSLKLVYQAILSMLPGAKAVRYQMKQKTLLIELESGRLLAYQELSDGYRNVLAIAADLAIKAVMLNPQLAERALELTHGVVLIDELDLHLHPKWQQTIIESFRKTFPNLQFLCTTHSPFLIQSLRSGEELIVLDGQPVADVANLNIDDIAAGLMQVPHPQVSSRYTEMKTVARHYLEELETAPMDAADKLEAFKEKLASSIGPYADNPAYQALLEMQRVAKIGE</sequence>
<keyword evidence="3" id="KW-1185">Reference proteome</keyword>
<dbReference type="RefSeq" id="WP_182160326.1">
    <property type="nucleotide sequence ID" value="NZ_JACEZT010000002.1"/>
</dbReference>
<dbReference type="InterPro" id="IPR003959">
    <property type="entry name" value="ATPase_AAA_core"/>
</dbReference>
<dbReference type="GO" id="GO:0016887">
    <property type="term" value="F:ATP hydrolysis activity"/>
    <property type="evidence" value="ECO:0007669"/>
    <property type="project" value="InterPro"/>
</dbReference>
<protein>
    <submittedName>
        <fullName evidence="2">AAA family ATPase</fullName>
    </submittedName>
</protein>
<dbReference type="Pfam" id="PF13304">
    <property type="entry name" value="AAA_21"/>
    <property type="match status" value="1"/>
</dbReference>
<dbReference type="AlphaFoldDB" id="A0A7W2EPQ3"/>
<name>A0A7W2EPQ3_9BURK</name>
<evidence type="ECO:0000313" key="2">
    <source>
        <dbReference type="EMBL" id="MBA5636169.1"/>
    </source>
</evidence>
<organism evidence="2 3">
    <name type="scientific">Rugamonas brunnea</name>
    <dbReference type="NCBI Taxonomy" id="2758569"/>
    <lineage>
        <taxon>Bacteria</taxon>
        <taxon>Pseudomonadati</taxon>
        <taxon>Pseudomonadota</taxon>
        <taxon>Betaproteobacteria</taxon>
        <taxon>Burkholderiales</taxon>
        <taxon>Oxalobacteraceae</taxon>
        <taxon>Telluria group</taxon>
        <taxon>Rugamonas</taxon>
    </lineage>
</organism>
<dbReference type="EMBL" id="JACEZT010000002">
    <property type="protein sequence ID" value="MBA5636169.1"/>
    <property type="molecule type" value="Genomic_DNA"/>
</dbReference>
<proteinExistence type="predicted"/>
<evidence type="ECO:0000313" key="3">
    <source>
        <dbReference type="Proteomes" id="UP000534388"/>
    </source>
</evidence>
<dbReference type="Proteomes" id="UP000534388">
    <property type="component" value="Unassembled WGS sequence"/>
</dbReference>
<dbReference type="PANTHER" id="PTHR32182:SF23">
    <property type="entry name" value="ATP BINDING PROTEIN"/>
    <property type="match status" value="1"/>
</dbReference>
<reference evidence="2 3" key="1">
    <citation type="submission" date="2020-07" db="EMBL/GenBank/DDBJ databases">
        <title>Novel species isolated from subtropical streams in China.</title>
        <authorList>
            <person name="Lu H."/>
        </authorList>
    </citation>
    <scope>NUCLEOTIDE SEQUENCE [LARGE SCALE GENOMIC DNA]</scope>
    <source>
        <strain evidence="2 3">LX20W</strain>
    </source>
</reference>
<dbReference type="Pfam" id="PF13476">
    <property type="entry name" value="AAA_23"/>
    <property type="match status" value="1"/>
</dbReference>
<dbReference type="SUPFAM" id="SSF52540">
    <property type="entry name" value="P-loop containing nucleoside triphosphate hydrolases"/>
    <property type="match status" value="1"/>
</dbReference>
<gene>
    <name evidence="2" type="ORF">H3H37_03805</name>
</gene>
<dbReference type="InterPro" id="IPR038729">
    <property type="entry name" value="Rad50/SbcC_AAA"/>
</dbReference>
<dbReference type="SMART" id="SM00382">
    <property type="entry name" value="AAA"/>
    <property type="match status" value="1"/>
</dbReference>
<dbReference type="GO" id="GO:0006302">
    <property type="term" value="P:double-strand break repair"/>
    <property type="evidence" value="ECO:0007669"/>
    <property type="project" value="InterPro"/>
</dbReference>
<feature type="domain" description="AAA+ ATPase" evidence="1">
    <location>
        <begin position="22"/>
        <end position="382"/>
    </location>
</feature>
<dbReference type="InterPro" id="IPR027417">
    <property type="entry name" value="P-loop_NTPase"/>
</dbReference>
<dbReference type="InterPro" id="IPR003593">
    <property type="entry name" value="AAA+_ATPase"/>
</dbReference>
<dbReference type="GO" id="GO:0000731">
    <property type="term" value="P:DNA synthesis involved in DNA repair"/>
    <property type="evidence" value="ECO:0007669"/>
    <property type="project" value="TreeGrafter"/>
</dbReference>
<dbReference type="Gene3D" id="3.40.50.300">
    <property type="entry name" value="P-loop containing nucleotide triphosphate hydrolases"/>
    <property type="match status" value="1"/>
</dbReference>